<feature type="compositionally biased region" description="Polar residues" evidence="1">
    <location>
        <begin position="1437"/>
        <end position="1450"/>
    </location>
</feature>
<feature type="compositionally biased region" description="Low complexity" evidence="1">
    <location>
        <begin position="1045"/>
        <end position="1065"/>
    </location>
</feature>
<feature type="compositionally biased region" description="Polar residues" evidence="1">
    <location>
        <begin position="950"/>
        <end position="971"/>
    </location>
</feature>
<feature type="compositionally biased region" description="Basic and acidic residues" evidence="1">
    <location>
        <begin position="881"/>
        <end position="895"/>
    </location>
</feature>
<feature type="compositionally biased region" description="Low complexity" evidence="1">
    <location>
        <begin position="861"/>
        <end position="876"/>
    </location>
</feature>
<feature type="compositionally biased region" description="Low complexity" evidence="1">
    <location>
        <begin position="896"/>
        <end position="907"/>
    </location>
</feature>
<evidence type="ECO:0000313" key="2">
    <source>
        <dbReference type="EMBL" id="CUA72311.1"/>
    </source>
</evidence>
<feature type="compositionally biased region" description="Low complexity" evidence="1">
    <location>
        <begin position="1520"/>
        <end position="1542"/>
    </location>
</feature>
<evidence type="ECO:0000256" key="1">
    <source>
        <dbReference type="SAM" id="MobiDB-lite"/>
    </source>
</evidence>
<feature type="region of interest" description="Disordered" evidence="1">
    <location>
        <begin position="503"/>
        <end position="615"/>
    </location>
</feature>
<evidence type="ECO:0000313" key="3">
    <source>
        <dbReference type="Proteomes" id="UP000044841"/>
    </source>
</evidence>
<feature type="compositionally biased region" description="Low complexity" evidence="1">
    <location>
        <begin position="440"/>
        <end position="450"/>
    </location>
</feature>
<feature type="compositionally biased region" description="Polar residues" evidence="1">
    <location>
        <begin position="285"/>
        <end position="303"/>
    </location>
</feature>
<feature type="compositionally biased region" description="Pro residues" evidence="1">
    <location>
        <begin position="1138"/>
        <end position="1150"/>
    </location>
</feature>
<feature type="compositionally biased region" description="Polar residues" evidence="1">
    <location>
        <begin position="1312"/>
        <end position="1325"/>
    </location>
</feature>
<feature type="region of interest" description="Disordered" evidence="1">
    <location>
        <begin position="1519"/>
        <end position="1542"/>
    </location>
</feature>
<feature type="region of interest" description="Disordered" evidence="1">
    <location>
        <begin position="96"/>
        <end position="115"/>
    </location>
</feature>
<feature type="compositionally biased region" description="Basic and acidic residues" evidence="1">
    <location>
        <begin position="180"/>
        <end position="195"/>
    </location>
</feature>
<feature type="region of interest" description="Disordered" evidence="1">
    <location>
        <begin position="417"/>
        <end position="471"/>
    </location>
</feature>
<feature type="compositionally biased region" description="Low complexity" evidence="1">
    <location>
        <begin position="583"/>
        <end position="593"/>
    </location>
</feature>
<feature type="compositionally biased region" description="Polar residues" evidence="1">
    <location>
        <begin position="331"/>
        <end position="340"/>
    </location>
</feature>
<gene>
    <name evidence="2" type="ORF">RSOLAG22IIIB_00977</name>
</gene>
<dbReference type="EMBL" id="CYGV01001289">
    <property type="protein sequence ID" value="CUA72311.1"/>
    <property type="molecule type" value="Genomic_DNA"/>
</dbReference>
<feature type="region of interest" description="Disordered" evidence="1">
    <location>
        <begin position="761"/>
        <end position="1169"/>
    </location>
</feature>
<feature type="compositionally biased region" description="Polar residues" evidence="1">
    <location>
        <begin position="1002"/>
        <end position="1028"/>
    </location>
</feature>
<feature type="region of interest" description="Disordered" evidence="1">
    <location>
        <begin position="1260"/>
        <end position="1353"/>
    </location>
</feature>
<feature type="compositionally biased region" description="Pro residues" evidence="1">
    <location>
        <begin position="768"/>
        <end position="785"/>
    </location>
</feature>
<feature type="compositionally biased region" description="Polar residues" evidence="1">
    <location>
        <begin position="1268"/>
        <end position="1278"/>
    </location>
</feature>
<feature type="compositionally biased region" description="Polar residues" evidence="1">
    <location>
        <begin position="417"/>
        <end position="430"/>
    </location>
</feature>
<feature type="compositionally biased region" description="Low complexity" evidence="1">
    <location>
        <begin position="786"/>
        <end position="804"/>
    </location>
</feature>
<feature type="region of interest" description="Disordered" evidence="1">
    <location>
        <begin position="231"/>
        <end position="386"/>
    </location>
</feature>
<feature type="compositionally biased region" description="Polar residues" evidence="1">
    <location>
        <begin position="451"/>
        <end position="460"/>
    </location>
</feature>
<feature type="compositionally biased region" description="Polar residues" evidence="1">
    <location>
        <begin position="690"/>
        <end position="699"/>
    </location>
</feature>
<feature type="compositionally biased region" description="Polar residues" evidence="1">
    <location>
        <begin position="528"/>
        <end position="554"/>
    </location>
</feature>
<protein>
    <submittedName>
        <fullName evidence="2">Cell surface glycoprotein 1</fullName>
    </submittedName>
</protein>
<organism evidence="2 3">
    <name type="scientific">Rhizoctonia solani</name>
    <dbReference type="NCBI Taxonomy" id="456999"/>
    <lineage>
        <taxon>Eukaryota</taxon>
        <taxon>Fungi</taxon>
        <taxon>Dikarya</taxon>
        <taxon>Basidiomycota</taxon>
        <taxon>Agaricomycotina</taxon>
        <taxon>Agaricomycetes</taxon>
        <taxon>Cantharellales</taxon>
        <taxon>Ceratobasidiaceae</taxon>
        <taxon>Rhizoctonia</taxon>
    </lineage>
</organism>
<feature type="region of interest" description="Disordered" evidence="1">
    <location>
        <begin position="172"/>
        <end position="198"/>
    </location>
</feature>
<feature type="compositionally biased region" description="Low complexity" evidence="1">
    <location>
        <begin position="1459"/>
        <end position="1469"/>
    </location>
</feature>
<feature type="region of interest" description="Disordered" evidence="1">
    <location>
        <begin position="1421"/>
        <end position="1479"/>
    </location>
</feature>
<accession>A0A0K6G1A8</accession>
<sequence>MSRKLKLEPLPPESDFRTSLIMPSLSRRFTLLRGQNGEPLSIDDVRTRLAHQRANGHVNQVTEEEEEIMIDALIRAHSIDPTASASDSDGYTTATANDGYSTANTNTNDSYSGYDSSRSYGGYTRGKATPSKQSNNDVSFDTYLSNSLSNSSFSPAQIRRASLALQDAIQEYEEEEEDEKILAPRKGDPQREHDSVSSTRSVIYPLLIAVPVQHAGDSPVGYGEAIAWPNDQSKHTSHDPLSTVVVPYHSNGKSSPSYRMDTVNRLPGYVPGMHRPITPRDSAVDTDTNTGTSTPQPESSTGTPGYEYGSNVSSPGRTERVLPQSILLNKRASTANSSPLRTRPRELSNPEQYDGGGSSSDTTTTQAQVPLKSALSDKRRPTSPLVDSAYQSAIRAATPSNYFVDTWSPSGVSFATHSPSPMANSSSVRNSHMREISNASTTDSSDTYYSNQTPSRSASSPALPDSPTINGISNNSGLANIASSWSGATTNVIVDEPIHRTSTPRLSTFENGYSSRGARPYSPHARSGTPNASTRRSGHSRNGSLPDGTNSSGRRSPRTSHAHSPSSANRPNPLMMSSMLNTSRSSLASTGSSYHSWDEDELGGKKPHKRGVSVFIDGDNTSWKKRQSEFDAGLGNEHAPAQEHIRDVLAGLTVQDMIAVQNKLVSVAVKKRVSVPARPLSGPRRRRASAGQSVTSLASPTEPGAASPVRIASPPPVTQTPLPSSMLAPVSPPPATPPITKSAEDQAKKANALLHAMMDSIESSPHKPSSPPVTAPSSVPSPSPQPQALAPQASFSSEEPQSTTPPSPEDEPLTPDTPMPEQDQRQKALADALFGSDSDATVKDPNPGFGRSQSLRAFAMPPVSSSPTTDPGGSPVQGKSPQDEKMLAEEVERRAMAATAALKSASTPRLNDGTNGRKAGKKLNPRQISSPQLVSATTSLDTMGLAAAGSNPSTPQQHAQAALPHTQSKLSQRIKKFTGNLRTRTPIPTGEEISPYVIEASTALTEPTQTNSSNRVPSASTATSSRVPSNPEPKSAPPMTESPVGAPSTPDGSGPSSTGTSTSTPRLRGFMARLRKGRKDSTSSGFGDKPRAPSPLGLNLSKPIPAPPHIPAAMLKLEPVPMPENLSTSSLAGSGLEVPPPPPPPPPPTVPQSAPAELVTAPTSPPHVDEEAIRQLYNAASQLGLDHSAINDILVRSQSTSSRSTAWTQVFSPVASSHTADTAITPPLPSVLERSASVMTPKLPRSSAALGRQLSLKPYNGLPLRATPTPQEESTSASVVRRTVIFPTPPGRASSEMNRRPSTASKHRRNRSGSIHSNKSVQDRTPTPPPSRAPINKRFSKDASPPVPQLPTGIEGSATSVLLATRSGSAFSVNNYDSLYDMYAENSQPESEDQPPLGSAVEVLELSDGQVVWSVVDGLRSVGEDDEDDPSSFPRLSRTSEYSAPEQQQLRFREHQRSASKTSTLSKASNELTPKRPETRVYFSNAGDIGTLIDSLTKTHEAGQFNIIPGVPGSLGQLRPVSGSVSGPSQSGSLSVQSGSISANSFNSSYNSDADLTLEERLEQMITASRRRAGL</sequence>
<reference evidence="2 3" key="1">
    <citation type="submission" date="2015-07" db="EMBL/GenBank/DDBJ databases">
        <authorList>
            <person name="Noorani M."/>
        </authorList>
    </citation>
    <scope>NUCLEOTIDE SEQUENCE [LARGE SCALE GENOMIC DNA]</scope>
    <source>
        <strain evidence="2">BBA 69670</strain>
    </source>
</reference>
<dbReference type="Proteomes" id="UP000044841">
    <property type="component" value="Unassembled WGS sequence"/>
</dbReference>
<feature type="compositionally biased region" description="Polar residues" evidence="1">
    <location>
        <begin position="926"/>
        <end position="941"/>
    </location>
</feature>
<keyword evidence="3" id="KW-1185">Reference proteome</keyword>
<proteinExistence type="predicted"/>
<name>A0A0K6G1A8_9AGAM</name>
<feature type="compositionally biased region" description="Polar residues" evidence="1">
    <location>
        <begin position="503"/>
        <end position="514"/>
    </location>
</feature>
<feature type="region of interest" description="Disordered" evidence="1">
    <location>
        <begin position="678"/>
        <end position="744"/>
    </location>
</feature>
<feature type="compositionally biased region" description="Polar residues" evidence="1">
    <location>
        <begin position="96"/>
        <end position="108"/>
    </location>
</feature>